<organism evidence="2 3">
    <name type="scientific">Carya illinoinensis</name>
    <name type="common">Pecan</name>
    <dbReference type="NCBI Taxonomy" id="32201"/>
    <lineage>
        <taxon>Eukaryota</taxon>
        <taxon>Viridiplantae</taxon>
        <taxon>Streptophyta</taxon>
        <taxon>Embryophyta</taxon>
        <taxon>Tracheophyta</taxon>
        <taxon>Spermatophyta</taxon>
        <taxon>Magnoliopsida</taxon>
        <taxon>eudicotyledons</taxon>
        <taxon>Gunneridae</taxon>
        <taxon>Pentapetalae</taxon>
        <taxon>rosids</taxon>
        <taxon>fabids</taxon>
        <taxon>Fagales</taxon>
        <taxon>Juglandaceae</taxon>
        <taxon>Carya</taxon>
    </lineage>
</organism>
<protein>
    <recommendedName>
        <fullName evidence="1">F-box domain-containing protein</fullName>
    </recommendedName>
</protein>
<sequence length="497" mass="55579">MIQIRQIARAINYPKVGSYESRMPLSLSDAHAVRNYEGSRDSWSFRGLNSESEGSDCNKMGKAEFGGYGEPVLVDDVVDKLPVDPFGMDKRSTITITGWFQDLVEESDSGCNGFGFDDAQKEIADHHGLLAGLNWLWNGSMKFEPELGNVKKGEISIPCNGFDGYGVDARLLDGVFALDGNVEEFMNFGRFGNWFVSKGAPESRDFGKTCFNGGEEGTPHDAMFFALGYLGVQDLLTVERVCKSLRDSVRSDALLWRSIHIDRPLSEKITDDALLKLANRAQGTLQCLNLVDCIRITDSGLKRVIETNSRLKKLSVPGCVRLSVDSLLDMLRAFKSVGSPGIKHLRIAGIRSITEKHFEELQFLLNADNHVEQTARRPRIYSGVSSYISCDDDCAIDIEACPWCHEFKLVYDCPSESCQGKHQATHLCRACIICTPRCINCGCCIKDRDYEETFCLDSLCLDCWKQRLNCPDMLGEKGASQCTIFRRETSYQFCFYG</sequence>
<comment type="caution">
    <text evidence="2">The sequence shown here is derived from an EMBL/GenBank/DDBJ whole genome shotgun (WGS) entry which is preliminary data.</text>
</comment>
<proteinExistence type="predicted"/>
<gene>
    <name evidence="2" type="ORF">CIPAW_04G033300</name>
</gene>
<reference evidence="2" key="1">
    <citation type="submission" date="2020-12" db="EMBL/GenBank/DDBJ databases">
        <title>WGS assembly of Carya illinoinensis cv. Pawnee.</title>
        <authorList>
            <person name="Platts A."/>
            <person name="Shu S."/>
            <person name="Wright S."/>
            <person name="Barry K."/>
            <person name="Edger P."/>
            <person name="Pires J.C."/>
            <person name="Schmutz J."/>
        </authorList>
    </citation>
    <scope>NUCLEOTIDE SEQUENCE</scope>
    <source>
        <tissue evidence="2">Leaf</tissue>
    </source>
</reference>
<dbReference type="Pfam" id="PF12937">
    <property type="entry name" value="F-box-like"/>
    <property type="match status" value="1"/>
</dbReference>
<evidence type="ECO:0000313" key="3">
    <source>
        <dbReference type="Proteomes" id="UP000811609"/>
    </source>
</evidence>
<dbReference type="AlphaFoldDB" id="A0A8T1QR63"/>
<keyword evidence="3" id="KW-1185">Reference proteome</keyword>
<evidence type="ECO:0000313" key="2">
    <source>
        <dbReference type="EMBL" id="KAG6656604.1"/>
    </source>
</evidence>
<dbReference type="PANTHER" id="PTHR13382">
    <property type="entry name" value="MITOCHONDRIAL ATP SYNTHASE COUPLING FACTOR B"/>
    <property type="match status" value="1"/>
</dbReference>
<dbReference type="InterPro" id="IPR050648">
    <property type="entry name" value="F-box_LRR-repeat"/>
</dbReference>
<evidence type="ECO:0000259" key="1">
    <source>
        <dbReference type="Pfam" id="PF12937"/>
    </source>
</evidence>
<feature type="domain" description="F-box" evidence="1">
    <location>
        <begin position="219"/>
        <end position="261"/>
    </location>
</feature>
<dbReference type="InterPro" id="IPR001810">
    <property type="entry name" value="F-box_dom"/>
</dbReference>
<dbReference type="Proteomes" id="UP000811609">
    <property type="component" value="Chromosome 4"/>
</dbReference>
<accession>A0A8T1QR63</accession>
<dbReference type="GO" id="GO:0005737">
    <property type="term" value="C:cytoplasm"/>
    <property type="evidence" value="ECO:0007669"/>
    <property type="project" value="TreeGrafter"/>
</dbReference>
<dbReference type="EMBL" id="CM031812">
    <property type="protein sequence ID" value="KAG6656604.1"/>
    <property type="molecule type" value="Genomic_DNA"/>
</dbReference>
<dbReference type="PANTHER" id="PTHR13382:SF22">
    <property type="entry name" value="F-BOX PROTEIN SKIP14"/>
    <property type="match status" value="1"/>
</dbReference>
<name>A0A8T1QR63_CARIL</name>